<dbReference type="OMA" id="ILCQQHL"/>
<evidence type="ECO:0000256" key="12">
    <source>
        <dbReference type="ARBA" id="ARBA00023242"/>
    </source>
</evidence>
<feature type="transmembrane region" description="Helical" evidence="13">
    <location>
        <begin position="30"/>
        <end position="53"/>
    </location>
</feature>
<evidence type="ECO:0000313" key="14">
    <source>
        <dbReference type="EMBL" id="ESO86631.1"/>
    </source>
</evidence>
<comment type="similarity">
    <text evidence="3">Belongs to the NDC1 family.</text>
</comment>
<keyword evidence="6" id="KW-0509">mRNA transport</keyword>
<feature type="transmembrane region" description="Helical" evidence="13">
    <location>
        <begin position="261"/>
        <end position="283"/>
    </location>
</feature>
<keyword evidence="5 13" id="KW-0812">Transmembrane</keyword>
<dbReference type="CTD" id="20249795"/>
<dbReference type="OrthoDB" id="67850at2759"/>
<feature type="transmembrane region" description="Helical" evidence="13">
    <location>
        <begin position="65"/>
        <end position="88"/>
    </location>
</feature>
<evidence type="ECO:0000313" key="15">
    <source>
        <dbReference type="Proteomes" id="UP000030746"/>
    </source>
</evidence>
<evidence type="ECO:0000256" key="5">
    <source>
        <dbReference type="ARBA" id="ARBA00022692"/>
    </source>
</evidence>
<organism evidence="14 15">
    <name type="scientific">Lottia gigantea</name>
    <name type="common">Giant owl limpet</name>
    <dbReference type="NCBI Taxonomy" id="225164"/>
    <lineage>
        <taxon>Eukaryota</taxon>
        <taxon>Metazoa</taxon>
        <taxon>Spiralia</taxon>
        <taxon>Lophotrochozoa</taxon>
        <taxon>Mollusca</taxon>
        <taxon>Gastropoda</taxon>
        <taxon>Patellogastropoda</taxon>
        <taxon>Lottioidea</taxon>
        <taxon>Lottiidae</taxon>
        <taxon>Lottia</taxon>
    </lineage>
</organism>
<dbReference type="AlphaFoldDB" id="V4A053"/>
<dbReference type="PANTHER" id="PTHR13269">
    <property type="entry name" value="NUCLEOPORIN NDC1"/>
    <property type="match status" value="1"/>
</dbReference>
<dbReference type="GeneID" id="20249795"/>
<feature type="transmembrane region" description="Helical" evidence="13">
    <location>
        <begin position="119"/>
        <end position="138"/>
    </location>
</feature>
<dbReference type="KEGG" id="lgi:LOTGIDRAFT_235256"/>
<evidence type="ECO:0000256" key="4">
    <source>
        <dbReference type="ARBA" id="ARBA00022448"/>
    </source>
</evidence>
<comment type="subcellular location">
    <subcellularLocation>
        <location evidence="1">Nucleus membrane</location>
        <topology evidence="1">Multi-pass membrane protein</topology>
    </subcellularLocation>
    <subcellularLocation>
        <location evidence="2">Nucleus</location>
        <location evidence="2">Nuclear pore complex</location>
    </subcellularLocation>
</comment>
<accession>V4A053</accession>
<keyword evidence="9" id="KW-0811">Translocation</keyword>
<dbReference type="PANTHER" id="PTHR13269:SF6">
    <property type="entry name" value="NUCLEOPORIN NDC1"/>
    <property type="match status" value="1"/>
</dbReference>
<gene>
    <name evidence="14" type="ORF">LOTGIDRAFT_235256</name>
</gene>
<dbReference type="Pfam" id="PF09531">
    <property type="entry name" value="Ndc1_Nup"/>
    <property type="match status" value="1"/>
</dbReference>
<protein>
    <recommendedName>
        <fullName evidence="16">Nucleoporin NDC1</fullName>
    </recommendedName>
</protein>
<keyword evidence="12" id="KW-0539">Nucleus</keyword>
<evidence type="ECO:0000256" key="8">
    <source>
        <dbReference type="ARBA" id="ARBA00022989"/>
    </source>
</evidence>
<dbReference type="GO" id="GO:0070762">
    <property type="term" value="C:nuclear pore transmembrane ring"/>
    <property type="evidence" value="ECO:0007669"/>
    <property type="project" value="TreeGrafter"/>
</dbReference>
<keyword evidence="15" id="KW-1185">Reference proteome</keyword>
<keyword evidence="8 13" id="KW-1133">Transmembrane helix</keyword>
<dbReference type="Proteomes" id="UP000030746">
    <property type="component" value="Unassembled WGS sequence"/>
</dbReference>
<evidence type="ECO:0000256" key="10">
    <source>
        <dbReference type="ARBA" id="ARBA00023132"/>
    </source>
</evidence>
<dbReference type="GO" id="GO:0030674">
    <property type="term" value="F:protein-macromolecule adaptor activity"/>
    <property type="evidence" value="ECO:0007669"/>
    <property type="project" value="TreeGrafter"/>
</dbReference>
<proteinExistence type="inferred from homology"/>
<reference evidence="14 15" key="1">
    <citation type="journal article" date="2013" name="Nature">
        <title>Insights into bilaterian evolution from three spiralian genomes.</title>
        <authorList>
            <person name="Simakov O."/>
            <person name="Marletaz F."/>
            <person name="Cho S.J."/>
            <person name="Edsinger-Gonzales E."/>
            <person name="Havlak P."/>
            <person name="Hellsten U."/>
            <person name="Kuo D.H."/>
            <person name="Larsson T."/>
            <person name="Lv J."/>
            <person name="Arendt D."/>
            <person name="Savage R."/>
            <person name="Osoegawa K."/>
            <person name="de Jong P."/>
            <person name="Grimwood J."/>
            <person name="Chapman J.A."/>
            <person name="Shapiro H."/>
            <person name="Aerts A."/>
            <person name="Otillar R.P."/>
            <person name="Terry A.Y."/>
            <person name="Boore J.L."/>
            <person name="Grigoriev I.V."/>
            <person name="Lindberg D.R."/>
            <person name="Seaver E.C."/>
            <person name="Weisblat D.A."/>
            <person name="Putnam N.H."/>
            <person name="Rokhsar D.S."/>
        </authorList>
    </citation>
    <scope>NUCLEOTIDE SEQUENCE [LARGE SCALE GENOMIC DNA]</scope>
</reference>
<evidence type="ECO:0000256" key="3">
    <source>
        <dbReference type="ARBA" id="ARBA00005760"/>
    </source>
</evidence>
<keyword evidence="4" id="KW-0813">Transport</keyword>
<feature type="transmembrane region" description="Helical" evidence="13">
    <location>
        <begin position="159"/>
        <end position="175"/>
    </location>
</feature>
<dbReference type="GO" id="GO:0006999">
    <property type="term" value="P:nuclear pore organization"/>
    <property type="evidence" value="ECO:0007669"/>
    <property type="project" value="TreeGrafter"/>
</dbReference>
<dbReference type="HOGENOM" id="CLU_027343_0_0_1"/>
<dbReference type="RefSeq" id="XP_009062613.1">
    <property type="nucleotide sequence ID" value="XM_009064365.1"/>
</dbReference>
<evidence type="ECO:0000256" key="11">
    <source>
        <dbReference type="ARBA" id="ARBA00023136"/>
    </source>
</evidence>
<sequence>MEFQKLQPTVETINAWFMQEVYLWRTVGSVFWFLACVPVITSIYILLCNISVFHPVTTIVDMLSTLFSASFLLCVIPILTINGILITYSSRLFTVIPDIGSTRFANLLRLVGVKRLPHVGLFSLCGMITVWCSTTFIGSKYSSLTQSPDGHIVQLNEHHIFLVVFGLFEGISYYVKFDLNHFNCLQFPLIQREKFFVFRSSVCGVFLRMLKETIREIKYYYLLYYFFGGAITSWIAFNLNLQYCKDDVPLDTIFGLLNFSLLWQVVVLGIYLNFSWSIGHLIFKIYQTEKYEFHIDAVFEKKKSLHDALNCNKQPLVKYLGYLDLSYLSKCSYERRQQVFCLSQPGGHPHTWNKISAACLAELNTLNQQIEAANWQAYSNVPVKKTSNIFDKNYTLGETSEDSMFHRTTNDNISVNKHNGSTFSIDTSTETKPKSIPWKDKLCGVMSKKPILGYFMGELPDSKTSQLFCSSQVQIWAVEALSYLISASYHEDKFGIVQRSLPVIISSLVNLQENVDKHFKLIAPAQKRHQKQCSVNYSLLRQELQAVLKSSIHRIIERFGKHLCDLPLKSESIKKLKPFVEFKE</sequence>
<keyword evidence="11 13" id="KW-0472">Membrane</keyword>
<dbReference type="InterPro" id="IPR019049">
    <property type="entry name" value="Nucleoporin_prot_Ndc1/Nup"/>
</dbReference>
<name>V4A053_LOTGI</name>
<evidence type="ECO:0000256" key="7">
    <source>
        <dbReference type="ARBA" id="ARBA00022927"/>
    </source>
</evidence>
<evidence type="ECO:0000256" key="9">
    <source>
        <dbReference type="ARBA" id="ARBA00023010"/>
    </source>
</evidence>
<dbReference type="STRING" id="225164.V4A053"/>
<dbReference type="GO" id="GO:0015031">
    <property type="term" value="P:protein transport"/>
    <property type="evidence" value="ECO:0007669"/>
    <property type="project" value="UniProtKB-KW"/>
</dbReference>
<feature type="transmembrane region" description="Helical" evidence="13">
    <location>
        <begin position="222"/>
        <end position="241"/>
    </location>
</feature>
<evidence type="ECO:0000256" key="6">
    <source>
        <dbReference type="ARBA" id="ARBA00022816"/>
    </source>
</evidence>
<keyword evidence="10" id="KW-0906">Nuclear pore complex</keyword>
<keyword evidence="7" id="KW-0653">Protein transport</keyword>
<evidence type="ECO:0008006" key="16">
    <source>
        <dbReference type="Google" id="ProtNLM"/>
    </source>
</evidence>
<evidence type="ECO:0000256" key="13">
    <source>
        <dbReference type="SAM" id="Phobius"/>
    </source>
</evidence>
<dbReference type="GO" id="GO:0031965">
    <property type="term" value="C:nuclear membrane"/>
    <property type="evidence" value="ECO:0007669"/>
    <property type="project" value="UniProtKB-SubCell"/>
</dbReference>
<evidence type="ECO:0000256" key="2">
    <source>
        <dbReference type="ARBA" id="ARBA00004567"/>
    </source>
</evidence>
<dbReference type="GO" id="GO:0051028">
    <property type="term" value="P:mRNA transport"/>
    <property type="evidence" value="ECO:0007669"/>
    <property type="project" value="UniProtKB-KW"/>
</dbReference>
<evidence type="ECO:0000256" key="1">
    <source>
        <dbReference type="ARBA" id="ARBA00004232"/>
    </source>
</evidence>
<dbReference type="EMBL" id="KB203019">
    <property type="protein sequence ID" value="ESO86631.1"/>
    <property type="molecule type" value="Genomic_DNA"/>
</dbReference>